<dbReference type="EMBL" id="JBEGDP010000055">
    <property type="protein sequence ID" value="MEQ7849590.1"/>
    <property type="molecule type" value="Genomic_DNA"/>
</dbReference>
<evidence type="ECO:0000313" key="9">
    <source>
        <dbReference type="Proteomes" id="UP001482520"/>
    </source>
</evidence>
<keyword evidence="9" id="KW-1185">Reference proteome</keyword>
<feature type="non-terminal residue" evidence="8">
    <location>
        <position position="1"/>
    </location>
</feature>
<sequence>ARLWAARRAAREAHRTSTRVLETCERLAAELAAGRPPVLALGHAAQEWSALSPVAESLRLGTDVAEAWRTVARQPGAGDLRLLAAAWQVAHRTGVGLAAAVDRVAVDLRAVRSTERVVRGELASVRATVKLVAALPLLALAMGSGAGGDPWGFLLGEPVGLACLAAGVTCALAGVAWVEAIARSVEQGR</sequence>
<name>A0ABV1P4A0_9ACTN</name>
<feature type="transmembrane region" description="Helical" evidence="6">
    <location>
        <begin position="129"/>
        <end position="147"/>
    </location>
</feature>
<evidence type="ECO:0000256" key="3">
    <source>
        <dbReference type="ARBA" id="ARBA00022692"/>
    </source>
</evidence>
<evidence type="ECO:0000259" key="7">
    <source>
        <dbReference type="Pfam" id="PF00482"/>
    </source>
</evidence>
<accession>A0ABV1P4A0</accession>
<evidence type="ECO:0000256" key="4">
    <source>
        <dbReference type="ARBA" id="ARBA00022989"/>
    </source>
</evidence>
<evidence type="ECO:0000256" key="6">
    <source>
        <dbReference type="SAM" id="Phobius"/>
    </source>
</evidence>
<evidence type="ECO:0000313" key="8">
    <source>
        <dbReference type="EMBL" id="MEQ7849590.1"/>
    </source>
</evidence>
<evidence type="ECO:0000256" key="1">
    <source>
        <dbReference type="ARBA" id="ARBA00004651"/>
    </source>
</evidence>
<dbReference type="Proteomes" id="UP001482520">
    <property type="component" value="Unassembled WGS sequence"/>
</dbReference>
<evidence type="ECO:0000256" key="5">
    <source>
        <dbReference type="ARBA" id="ARBA00023136"/>
    </source>
</evidence>
<keyword evidence="3 6" id="KW-0812">Transmembrane</keyword>
<reference evidence="8 9" key="1">
    <citation type="submission" date="2024-02" db="EMBL/GenBank/DDBJ databases">
        <title>Full genome sequence of Nocardioides kribbensis.</title>
        <authorList>
            <person name="Poletto B.L."/>
            <person name="Silva G."/>
            <person name="Galante D."/>
            <person name="Campos K.R."/>
            <person name="Santos M.B.N."/>
            <person name="Sacchi C.T."/>
        </authorList>
    </citation>
    <scope>NUCLEOTIDE SEQUENCE [LARGE SCALE GENOMIC DNA]</scope>
    <source>
        <strain evidence="8 9">O4R</strain>
    </source>
</reference>
<dbReference type="Pfam" id="PF00482">
    <property type="entry name" value="T2SSF"/>
    <property type="match status" value="1"/>
</dbReference>
<comment type="subcellular location">
    <subcellularLocation>
        <location evidence="1">Cell membrane</location>
        <topology evidence="1">Multi-pass membrane protein</topology>
    </subcellularLocation>
</comment>
<feature type="domain" description="Type II secretion system protein GspF" evidence="7">
    <location>
        <begin position="24"/>
        <end position="143"/>
    </location>
</feature>
<dbReference type="PANTHER" id="PTHR35007:SF4">
    <property type="entry name" value="CONSERVED TRANSMEMBRANE PROTEIN-RELATED"/>
    <property type="match status" value="1"/>
</dbReference>
<dbReference type="RefSeq" id="WP_349805792.1">
    <property type="nucleotide sequence ID" value="NZ_JBEGDP010000055.1"/>
</dbReference>
<proteinExistence type="predicted"/>
<organism evidence="8 9">
    <name type="scientific">Nocardioides kribbensis</name>
    <dbReference type="NCBI Taxonomy" id="305517"/>
    <lineage>
        <taxon>Bacteria</taxon>
        <taxon>Bacillati</taxon>
        <taxon>Actinomycetota</taxon>
        <taxon>Actinomycetes</taxon>
        <taxon>Propionibacteriales</taxon>
        <taxon>Nocardioidaceae</taxon>
        <taxon>Nocardioides</taxon>
    </lineage>
</organism>
<dbReference type="InterPro" id="IPR018076">
    <property type="entry name" value="T2SS_GspF_dom"/>
</dbReference>
<dbReference type="PANTHER" id="PTHR35007">
    <property type="entry name" value="INTEGRAL MEMBRANE PROTEIN-RELATED"/>
    <property type="match status" value="1"/>
</dbReference>
<gene>
    <name evidence="8" type="ORF">V6R90_20135</name>
</gene>
<evidence type="ECO:0000256" key="2">
    <source>
        <dbReference type="ARBA" id="ARBA00022475"/>
    </source>
</evidence>
<feature type="transmembrane region" description="Helical" evidence="6">
    <location>
        <begin position="159"/>
        <end position="182"/>
    </location>
</feature>
<keyword evidence="4 6" id="KW-1133">Transmembrane helix</keyword>
<protein>
    <submittedName>
        <fullName evidence="8">Type II secretion system F family protein</fullName>
    </submittedName>
</protein>
<keyword evidence="2" id="KW-1003">Cell membrane</keyword>
<comment type="caution">
    <text evidence="8">The sequence shown here is derived from an EMBL/GenBank/DDBJ whole genome shotgun (WGS) entry which is preliminary data.</text>
</comment>
<keyword evidence="5 6" id="KW-0472">Membrane</keyword>